<name>A0AAW2YQ82_9EUKA</name>
<dbReference type="GO" id="GO:0042555">
    <property type="term" value="C:MCM complex"/>
    <property type="evidence" value="ECO:0007669"/>
    <property type="project" value="UniProtKB-UniRule"/>
</dbReference>
<keyword evidence="9 11" id="KW-0539">Nucleus</keyword>
<dbReference type="PANTHER" id="PTHR11630">
    <property type="entry name" value="DNA REPLICATION LICENSING FACTOR MCM FAMILY MEMBER"/>
    <property type="match status" value="1"/>
</dbReference>
<evidence type="ECO:0000256" key="7">
    <source>
        <dbReference type="ARBA" id="ARBA00022840"/>
    </source>
</evidence>
<dbReference type="Pfam" id="PF17855">
    <property type="entry name" value="MCM_lid"/>
    <property type="match status" value="1"/>
</dbReference>
<evidence type="ECO:0000256" key="12">
    <source>
        <dbReference type="SAM" id="MobiDB-lite"/>
    </source>
</evidence>
<comment type="subunit">
    <text evidence="11">Component of the MCM2-7 complex.</text>
</comment>
<proteinExistence type="inferred from homology"/>
<dbReference type="Gene3D" id="3.40.50.300">
    <property type="entry name" value="P-loop containing nucleotide triphosphate hydrolases"/>
    <property type="match status" value="1"/>
</dbReference>
<evidence type="ECO:0000256" key="5">
    <source>
        <dbReference type="ARBA" id="ARBA00022801"/>
    </source>
</evidence>
<comment type="similarity">
    <text evidence="2 10">Belongs to the MCM family.</text>
</comment>
<evidence type="ECO:0000313" key="14">
    <source>
        <dbReference type="EMBL" id="KAL0479063.1"/>
    </source>
</evidence>
<dbReference type="InterPro" id="IPR031327">
    <property type="entry name" value="MCM"/>
</dbReference>
<evidence type="ECO:0000256" key="11">
    <source>
        <dbReference type="RuleBase" id="RU368062"/>
    </source>
</evidence>
<keyword evidence="6 11" id="KW-0347">Helicase</keyword>
<dbReference type="SUPFAM" id="SSF50249">
    <property type="entry name" value="Nucleic acid-binding proteins"/>
    <property type="match status" value="1"/>
</dbReference>
<feature type="region of interest" description="Disordered" evidence="12">
    <location>
        <begin position="261"/>
        <end position="292"/>
    </location>
</feature>
<dbReference type="InterPro" id="IPR033762">
    <property type="entry name" value="MCM_OB"/>
</dbReference>
<comment type="function">
    <text evidence="11">Acts as component of the MCM2-7 complex (MCM complex) which is the replicative helicase essential for 'once per cell cycle' DNA replication initiation and elongation in eukaryotic cells. The active ATPase sites in the MCM2-7 ring are formed through the interaction surfaces of two neighboring subunits such that a critical structure of a conserved arginine finger motif is provided in trans relative to the ATP-binding site of the Walker A box of the adjacent subunit. The six ATPase active sites, however, are likely to contribute differentially to the complex helicase activity.</text>
</comment>
<keyword evidence="8 10" id="KW-0238">DNA-binding</keyword>
<dbReference type="FunFam" id="2.20.28.10:FF:000003">
    <property type="entry name" value="DNA helicase"/>
    <property type="match status" value="1"/>
</dbReference>
<keyword evidence="7 10" id="KW-0067">ATP-binding</keyword>
<dbReference type="InterPro" id="IPR027925">
    <property type="entry name" value="MCM_N"/>
</dbReference>
<dbReference type="GO" id="GO:0005634">
    <property type="term" value="C:nucleus"/>
    <property type="evidence" value="ECO:0007669"/>
    <property type="project" value="UniProtKB-SubCell"/>
</dbReference>
<dbReference type="InterPro" id="IPR001208">
    <property type="entry name" value="MCM_dom"/>
</dbReference>
<evidence type="ECO:0000256" key="1">
    <source>
        <dbReference type="ARBA" id="ARBA00004123"/>
    </source>
</evidence>
<dbReference type="PRINTS" id="PR01660">
    <property type="entry name" value="MCMPROTEIN4"/>
</dbReference>
<dbReference type="Pfam" id="PF00493">
    <property type="entry name" value="MCM"/>
    <property type="match status" value="1"/>
</dbReference>
<comment type="subcellular location">
    <subcellularLocation>
        <location evidence="1">Nucleus</location>
    </subcellularLocation>
</comment>
<dbReference type="GO" id="GO:0003697">
    <property type="term" value="F:single-stranded DNA binding"/>
    <property type="evidence" value="ECO:0007669"/>
    <property type="project" value="TreeGrafter"/>
</dbReference>
<evidence type="ECO:0000256" key="10">
    <source>
        <dbReference type="RuleBase" id="RU004070"/>
    </source>
</evidence>
<accession>A0AAW2YQ82</accession>
<dbReference type="PROSITE" id="PS50051">
    <property type="entry name" value="MCM_2"/>
    <property type="match status" value="1"/>
</dbReference>
<feature type="compositionally biased region" description="Acidic residues" evidence="12">
    <location>
        <begin position="273"/>
        <end position="283"/>
    </location>
</feature>
<comment type="catalytic activity">
    <reaction evidence="11">
        <text>ATP + H2O = ADP + phosphate + H(+)</text>
        <dbReference type="Rhea" id="RHEA:13065"/>
        <dbReference type="ChEBI" id="CHEBI:15377"/>
        <dbReference type="ChEBI" id="CHEBI:15378"/>
        <dbReference type="ChEBI" id="CHEBI:30616"/>
        <dbReference type="ChEBI" id="CHEBI:43474"/>
        <dbReference type="ChEBI" id="CHEBI:456216"/>
        <dbReference type="EC" id="3.6.4.12"/>
    </reaction>
</comment>
<sequence>MEKVKNFLTCFETNLPGEEPRKKYLDAILDLHVSNSCSLTIDCLDLPDELYFDLVAYPQEIISLIDVEVNHVFNNTIESSQLKGHKRISVKLFNLRQPEIKAMRDLDPINIDQLVTIRGMVTRLSEVIPDLLQAFFRCSECNFIKTVILERGHIEEPTRCEHCAEPYSMELIHQRCTFTDKQLVKLQETPESIPEGETPHTVNLCVFEELVDSVKPGDRVEVTGIYKAVPIKVDGKKRTIKTVYKNFIDVLHFSKTGIRVETDSTRDNPSDQLQEEEEEEQQEESANHDDEFDQDLQERRIVSQLVTLTQGDVQSIRDLSKDEEIYEHLTQAIAPSIYKMDDVKKGVLLQLFGGTNKTLPNNRIRGEIHVLLVGDPGVSKSQILSHIHKIAPRGIYTSGKGSSAVGLTAYVTKDQDTGEFVLESGALVLSDLGVCCIDEFDKMNDSTRSILHEVMEQQTVSVAKAGIICSLNARTSVLAAANPKESRYNDFLSIVDNIQLPPTLLSRFDLIFLLRDIPDQRRDMELARHIVGMHLEVPLVKDNPIDTNMLTKYISYAKNKIHPVITNEAGRALVSSYLELRRMGSHRKQITATTRQLESLVRLSEGHARMRLSETVEVDDVKEALRLVRVSIFQAAKDPKSGQVDIDLLTTGMNKEQREEAQNETDEYEQDVDW</sequence>
<dbReference type="InterPro" id="IPR008047">
    <property type="entry name" value="MCM_4"/>
</dbReference>
<evidence type="ECO:0000256" key="4">
    <source>
        <dbReference type="ARBA" id="ARBA00022741"/>
    </source>
</evidence>
<feature type="region of interest" description="Disordered" evidence="12">
    <location>
        <begin position="653"/>
        <end position="674"/>
    </location>
</feature>
<dbReference type="GO" id="GO:0006271">
    <property type="term" value="P:DNA strand elongation involved in DNA replication"/>
    <property type="evidence" value="ECO:0007669"/>
    <property type="project" value="TreeGrafter"/>
</dbReference>
<feature type="compositionally biased region" description="Acidic residues" evidence="12">
    <location>
        <begin position="662"/>
        <end position="674"/>
    </location>
</feature>
<comment type="caution">
    <text evidence="14">The sequence shown here is derived from an EMBL/GenBank/DDBJ whole genome shotgun (WGS) entry which is preliminary data.</text>
</comment>
<dbReference type="FunFam" id="3.40.50.300:FF:000217">
    <property type="entry name" value="DNA helicase"/>
    <property type="match status" value="1"/>
</dbReference>
<dbReference type="Gene3D" id="2.20.28.10">
    <property type="match status" value="1"/>
</dbReference>
<dbReference type="InterPro" id="IPR027417">
    <property type="entry name" value="P-loop_NTPase"/>
</dbReference>
<dbReference type="InterPro" id="IPR012340">
    <property type="entry name" value="NA-bd_OB-fold"/>
</dbReference>
<dbReference type="SMART" id="SM00350">
    <property type="entry name" value="MCM"/>
    <property type="match status" value="1"/>
</dbReference>
<feature type="domain" description="MCM C-terminal AAA(+) ATPase" evidence="13">
    <location>
        <begin position="325"/>
        <end position="530"/>
    </location>
</feature>
<dbReference type="GO" id="GO:0005524">
    <property type="term" value="F:ATP binding"/>
    <property type="evidence" value="ECO:0007669"/>
    <property type="project" value="UniProtKB-UniRule"/>
</dbReference>
<evidence type="ECO:0000313" key="15">
    <source>
        <dbReference type="Proteomes" id="UP001431209"/>
    </source>
</evidence>
<protein>
    <recommendedName>
        <fullName evidence="11">DNA replication licensing factor MCM4</fullName>
        <ecNumber evidence="11">3.6.4.12</ecNumber>
    </recommendedName>
</protein>
<dbReference type="PROSITE" id="PS00847">
    <property type="entry name" value="MCM_1"/>
    <property type="match status" value="1"/>
</dbReference>
<keyword evidence="3 11" id="KW-0235">DNA replication</keyword>
<dbReference type="AlphaFoldDB" id="A0AAW2YQ82"/>
<dbReference type="EC" id="3.6.4.12" evidence="11"/>
<dbReference type="Gene3D" id="3.30.1640.10">
    <property type="entry name" value="mini-chromosome maintenance (MCM) complex, chain A, domain 1"/>
    <property type="match status" value="1"/>
</dbReference>
<dbReference type="InterPro" id="IPR018525">
    <property type="entry name" value="MCM_CS"/>
</dbReference>
<dbReference type="Pfam" id="PF14551">
    <property type="entry name" value="MCM_N"/>
    <property type="match status" value="1"/>
</dbReference>
<dbReference type="Gene3D" id="2.40.50.140">
    <property type="entry name" value="Nucleic acid-binding proteins"/>
    <property type="match status" value="1"/>
</dbReference>
<reference evidence="14 15" key="1">
    <citation type="submission" date="2024-03" db="EMBL/GenBank/DDBJ databases">
        <title>The Acrasis kona genome and developmental transcriptomes reveal deep origins of eukaryotic multicellular pathways.</title>
        <authorList>
            <person name="Sheikh S."/>
            <person name="Fu C.-J."/>
            <person name="Brown M.W."/>
            <person name="Baldauf S.L."/>
        </authorList>
    </citation>
    <scope>NUCLEOTIDE SEQUENCE [LARGE SCALE GENOMIC DNA]</scope>
    <source>
        <strain evidence="14 15">ATCC MYA-3509</strain>
    </source>
</reference>
<keyword evidence="15" id="KW-1185">Reference proteome</keyword>
<keyword evidence="5 11" id="KW-0378">Hydrolase</keyword>
<dbReference type="GO" id="GO:0017116">
    <property type="term" value="F:single-stranded DNA helicase activity"/>
    <property type="evidence" value="ECO:0007669"/>
    <property type="project" value="TreeGrafter"/>
</dbReference>
<dbReference type="PRINTS" id="PR01657">
    <property type="entry name" value="MCMFAMILY"/>
</dbReference>
<dbReference type="PANTHER" id="PTHR11630:SF66">
    <property type="entry name" value="DNA REPLICATION LICENSING FACTOR MCM4"/>
    <property type="match status" value="1"/>
</dbReference>
<evidence type="ECO:0000256" key="8">
    <source>
        <dbReference type="ARBA" id="ARBA00023125"/>
    </source>
</evidence>
<dbReference type="Proteomes" id="UP001431209">
    <property type="component" value="Unassembled WGS sequence"/>
</dbReference>
<dbReference type="SUPFAM" id="SSF52540">
    <property type="entry name" value="P-loop containing nucleoside triphosphate hydrolases"/>
    <property type="match status" value="1"/>
</dbReference>
<evidence type="ECO:0000256" key="3">
    <source>
        <dbReference type="ARBA" id="ARBA00022705"/>
    </source>
</evidence>
<dbReference type="Pfam" id="PF17207">
    <property type="entry name" value="MCM_OB"/>
    <property type="match status" value="1"/>
</dbReference>
<evidence type="ECO:0000259" key="13">
    <source>
        <dbReference type="PROSITE" id="PS50051"/>
    </source>
</evidence>
<evidence type="ECO:0000256" key="9">
    <source>
        <dbReference type="ARBA" id="ARBA00023242"/>
    </source>
</evidence>
<evidence type="ECO:0000256" key="6">
    <source>
        <dbReference type="ARBA" id="ARBA00022806"/>
    </source>
</evidence>
<dbReference type="GO" id="GO:0000727">
    <property type="term" value="P:double-strand break repair via break-induced replication"/>
    <property type="evidence" value="ECO:0007669"/>
    <property type="project" value="TreeGrafter"/>
</dbReference>
<gene>
    <name evidence="14" type="ORF">AKO1_007924</name>
</gene>
<dbReference type="CDD" id="cd17755">
    <property type="entry name" value="MCM4"/>
    <property type="match status" value="1"/>
</dbReference>
<dbReference type="EMBL" id="JAOPGA020000496">
    <property type="protein sequence ID" value="KAL0479063.1"/>
    <property type="molecule type" value="Genomic_DNA"/>
</dbReference>
<keyword evidence="4 10" id="KW-0547">Nucleotide-binding</keyword>
<dbReference type="GO" id="GO:0016787">
    <property type="term" value="F:hydrolase activity"/>
    <property type="evidence" value="ECO:0007669"/>
    <property type="project" value="UniProtKB-KW"/>
</dbReference>
<organism evidence="14 15">
    <name type="scientific">Acrasis kona</name>
    <dbReference type="NCBI Taxonomy" id="1008807"/>
    <lineage>
        <taxon>Eukaryota</taxon>
        <taxon>Discoba</taxon>
        <taxon>Heterolobosea</taxon>
        <taxon>Tetramitia</taxon>
        <taxon>Eutetramitia</taxon>
        <taxon>Acrasidae</taxon>
        <taxon>Acrasis</taxon>
    </lineage>
</organism>
<dbReference type="GO" id="GO:1902975">
    <property type="term" value="P:mitotic DNA replication initiation"/>
    <property type="evidence" value="ECO:0007669"/>
    <property type="project" value="TreeGrafter"/>
</dbReference>
<evidence type="ECO:0000256" key="2">
    <source>
        <dbReference type="ARBA" id="ARBA00008010"/>
    </source>
</evidence>
<dbReference type="InterPro" id="IPR041562">
    <property type="entry name" value="MCM_lid"/>
</dbReference>